<dbReference type="GO" id="GO:0008047">
    <property type="term" value="F:enzyme activator activity"/>
    <property type="evidence" value="ECO:0007669"/>
    <property type="project" value="TreeGrafter"/>
</dbReference>
<reference evidence="8 9" key="1">
    <citation type="submission" date="2019-02" db="EMBL/GenBank/DDBJ databases">
        <authorList>
            <consortium name="Pathogen Informatics"/>
        </authorList>
    </citation>
    <scope>NUCLEOTIDE SEQUENCE [LARGE SCALE GENOMIC DNA]</scope>
    <source>
        <strain evidence="8 9">3012STDY7089603</strain>
    </source>
</reference>
<gene>
    <name evidence="8" type="primary">rarA</name>
    <name evidence="8" type="ORF">NCTC13150_00559</name>
</gene>
<dbReference type="GO" id="GO:0016887">
    <property type="term" value="F:ATP hydrolysis activity"/>
    <property type="evidence" value="ECO:0007669"/>
    <property type="project" value="InterPro"/>
</dbReference>
<evidence type="ECO:0000259" key="7">
    <source>
        <dbReference type="SMART" id="SM00382"/>
    </source>
</evidence>
<keyword evidence="5" id="KW-0067">ATP-binding</keyword>
<evidence type="ECO:0000313" key="9">
    <source>
        <dbReference type="Proteomes" id="UP000377798"/>
    </source>
</evidence>
<dbReference type="Pfam" id="PF16193">
    <property type="entry name" value="AAA_assoc_2"/>
    <property type="match status" value="1"/>
</dbReference>
<dbReference type="SUPFAM" id="SSF48019">
    <property type="entry name" value="post-AAA+ oligomerization domain-like"/>
    <property type="match status" value="1"/>
</dbReference>
<dbReference type="Gene3D" id="1.20.272.10">
    <property type="match status" value="1"/>
</dbReference>
<dbReference type="Pfam" id="PF12002">
    <property type="entry name" value="MgsA_C"/>
    <property type="match status" value="1"/>
</dbReference>
<dbReference type="AlphaFoldDB" id="A0A8H2QSM8"/>
<evidence type="ECO:0000256" key="1">
    <source>
        <dbReference type="ARBA" id="ARBA00002393"/>
    </source>
</evidence>
<evidence type="ECO:0000256" key="2">
    <source>
        <dbReference type="ARBA" id="ARBA00008959"/>
    </source>
</evidence>
<protein>
    <submittedName>
        <fullName evidence="8">Replication-associated recombination protein A</fullName>
    </submittedName>
</protein>
<dbReference type="PANTHER" id="PTHR13779">
    <property type="entry name" value="WERNER HELICASE-INTERACTING PROTEIN 1 FAMILY MEMBER"/>
    <property type="match status" value="1"/>
</dbReference>
<comment type="caution">
    <text evidence="8">The sequence shown here is derived from an EMBL/GenBank/DDBJ whole genome shotgun (WGS) entry which is preliminary data.</text>
</comment>
<dbReference type="CDD" id="cd18139">
    <property type="entry name" value="HLD_clamp_RarA"/>
    <property type="match status" value="1"/>
</dbReference>
<comment type="similarity">
    <text evidence="2">Belongs to the AAA ATPase family. RarA/MGS1/WRNIP1 subfamily.</text>
</comment>
<keyword evidence="9" id="KW-1185">Reference proteome</keyword>
<dbReference type="SMART" id="SM00382">
    <property type="entry name" value="AAA"/>
    <property type="match status" value="1"/>
</dbReference>
<dbReference type="InterPro" id="IPR032423">
    <property type="entry name" value="AAA_assoc_2"/>
</dbReference>
<dbReference type="Gene3D" id="1.10.3710.10">
    <property type="entry name" value="DNA polymerase III clamp loader subunits, C-terminal domain"/>
    <property type="match status" value="1"/>
</dbReference>
<dbReference type="InterPro" id="IPR003959">
    <property type="entry name" value="ATPase_AAA_core"/>
</dbReference>
<dbReference type="FunFam" id="1.20.272.10:FF:000001">
    <property type="entry name" value="Putative AAA family ATPase"/>
    <property type="match status" value="1"/>
</dbReference>
<evidence type="ECO:0000256" key="4">
    <source>
        <dbReference type="ARBA" id="ARBA00022741"/>
    </source>
</evidence>
<feature type="coiled-coil region" evidence="6">
    <location>
        <begin position="83"/>
        <end position="110"/>
    </location>
</feature>
<dbReference type="FunFam" id="3.40.50.300:FF:000137">
    <property type="entry name" value="Replication-associated recombination protein A"/>
    <property type="match status" value="1"/>
</dbReference>
<evidence type="ECO:0000256" key="5">
    <source>
        <dbReference type="ARBA" id="ARBA00022840"/>
    </source>
</evidence>
<organism evidence="8 9">
    <name type="scientific">Urinicoccus massiliensis</name>
    <dbReference type="NCBI Taxonomy" id="1723382"/>
    <lineage>
        <taxon>Bacteria</taxon>
        <taxon>Bacillati</taxon>
        <taxon>Bacillota</taxon>
        <taxon>Tissierellia</taxon>
        <taxon>Tissierellales</taxon>
        <taxon>Peptoniphilaceae</taxon>
        <taxon>Urinicoccus</taxon>
    </lineage>
</organism>
<keyword evidence="6" id="KW-0175">Coiled coil</keyword>
<keyword evidence="4" id="KW-0547">Nucleotide-binding</keyword>
<feature type="domain" description="AAA+ ATPase" evidence="7">
    <location>
        <begin position="51"/>
        <end position="168"/>
    </location>
</feature>
<dbReference type="GO" id="GO:0006261">
    <property type="term" value="P:DNA-templated DNA replication"/>
    <property type="evidence" value="ECO:0007669"/>
    <property type="project" value="TreeGrafter"/>
</dbReference>
<dbReference type="Gene3D" id="3.40.50.300">
    <property type="entry name" value="P-loop containing nucleotide triphosphate hydrolases"/>
    <property type="match status" value="1"/>
</dbReference>
<dbReference type="Pfam" id="PF00004">
    <property type="entry name" value="AAA"/>
    <property type="match status" value="1"/>
</dbReference>
<evidence type="ECO:0000256" key="3">
    <source>
        <dbReference type="ARBA" id="ARBA00022705"/>
    </source>
</evidence>
<dbReference type="CDD" id="cd00009">
    <property type="entry name" value="AAA"/>
    <property type="match status" value="1"/>
</dbReference>
<sequence length="442" mass="50168">MDLFTLQMENKLKTTAPLPERMRPKSLEDFVGQEHFIGENQFINRMVKSGRLRSMLFYGPPGVGKTTLAYIIAQAMDHNFIELSAVTSGVKDLREALKKAEEDLKIRGRQTILFIDEIHRFNKGQQDALLPYVEQGKILFIGATTENPYFEVNKALVSRCQILNFHELGEEDLKKLALRALEKDQVLKDFQASLDPQALDFLVSHSNKDARVMLAALEMAVLTTTKKGDQLVLTKDDISQSMMEKPILYDKGSTDHYDTISAFIKSLRGSDPDAALYWMAKMVVAGEDPKFIARRMVIFASEDIGNADPMALVLATSTFKAVEVIGLPECRINLGQCASYLACAEKSNRAYQGINAAMDFVKSHPTAGIPMYLRDPHNPRVQGEKEEGYKYPHQYPDAFVQQDYLPEGFQDLVFYKPSDRGYEKKIQERQAKRWDGKKDWEE</sequence>
<dbReference type="GO" id="GO:0005524">
    <property type="term" value="F:ATP binding"/>
    <property type="evidence" value="ECO:0007669"/>
    <property type="project" value="UniProtKB-KW"/>
</dbReference>
<dbReference type="Gene3D" id="1.10.8.60">
    <property type="match status" value="1"/>
</dbReference>
<dbReference type="InterPro" id="IPR027417">
    <property type="entry name" value="P-loop_NTPase"/>
</dbReference>
<accession>A0A8H2QSM8</accession>
<name>A0A8H2QSM8_9FIRM</name>
<dbReference type="SUPFAM" id="SSF52540">
    <property type="entry name" value="P-loop containing nucleoside triphosphate hydrolases"/>
    <property type="match status" value="1"/>
</dbReference>
<evidence type="ECO:0000256" key="6">
    <source>
        <dbReference type="SAM" id="Coils"/>
    </source>
</evidence>
<evidence type="ECO:0000313" key="8">
    <source>
        <dbReference type="EMBL" id="VFB16045.1"/>
    </source>
</evidence>
<dbReference type="InterPro" id="IPR008921">
    <property type="entry name" value="DNA_pol3_clamp-load_cplx_C"/>
</dbReference>
<dbReference type="EMBL" id="CAACYI010000001">
    <property type="protein sequence ID" value="VFB16045.1"/>
    <property type="molecule type" value="Genomic_DNA"/>
</dbReference>
<dbReference type="GO" id="GO:0017116">
    <property type="term" value="F:single-stranded DNA helicase activity"/>
    <property type="evidence" value="ECO:0007669"/>
    <property type="project" value="TreeGrafter"/>
</dbReference>
<dbReference type="PANTHER" id="PTHR13779:SF7">
    <property type="entry name" value="ATPASE WRNIP1"/>
    <property type="match status" value="1"/>
</dbReference>
<dbReference type="InterPro" id="IPR021886">
    <property type="entry name" value="MgsA_C"/>
</dbReference>
<dbReference type="InterPro" id="IPR051314">
    <property type="entry name" value="AAA_ATPase_RarA/MGS1/WRNIP1"/>
</dbReference>
<dbReference type="Proteomes" id="UP000377798">
    <property type="component" value="Unassembled WGS sequence"/>
</dbReference>
<dbReference type="GO" id="GO:0000731">
    <property type="term" value="P:DNA synthesis involved in DNA repair"/>
    <property type="evidence" value="ECO:0007669"/>
    <property type="project" value="TreeGrafter"/>
</dbReference>
<keyword evidence="3" id="KW-0235">DNA replication</keyword>
<dbReference type="RefSeq" id="WP_131748515.1">
    <property type="nucleotide sequence ID" value="NZ_CAACYI010000001.1"/>
</dbReference>
<dbReference type="InterPro" id="IPR003593">
    <property type="entry name" value="AAA+_ATPase"/>
</dbReference>
<comment type="function">
    <text evidence="1">DNA-dependent ATPase that plays important roles in cellular responses to stalled DNA replication processes.</text>
</comment>
<proteinExistence type="inferred from homology"/>
<dbReference type="GO" id="GO:0003677">
    <property type="term" value="F:DNA binding"/>
    <property type="evidence" value="ECO:0007669"/>
    <property type="project" value="InterPro"/>
</dbReference>